<accession>A0ABR8QTB4</accession>
<dbReference type="PANTHER" id="PTHR43461">
    <property type="entry name" value="TRANSMEMBRANE PROTEIN 256"/>
    <property type="match status" value="1"/>
</dbReference>
<proteinExistence type="inferred from homology"/>
<dbReference type="EMBL" id="JACSQT010000009">
    <property type="protein sequence ID" value="MBD7938776.1"/>
    <property type="molecule type" value="Genomic_DNA"/>
</dbReference>
<keyword evidence="3 6" id="KW-0812">Transmembrane</keyword>
<feature type="transmembrane region" description="Helical" evidence="6">
    <location>
        <begin position="41"/>
        <end position="60"/>
    </location>
</feature>
<gene>
    <name evidence="7" type="ORF">H9655_17205</name>
</gene>
<dbReference type="Proteomes" id="UP000657931">
    <property type="component" value="Unassembled WGS sequence"/>
</dbReference>
<comment type="similarity">
    <text evidence="2">Belongs to the UPF0382 family.</text>
</comment>
<dbReference type="InterPro" id="IPR006696">
    <property type="entry name" value="DUF423"/>
</dbReference>
<name>A0ABR8QTB4_9BACI</name>
<evidence type="ECO:0000313" key="8">
    <source>
        <dbReference type="Proteomes" id="UP000657931"/>
    </source>
</evidence>
<comment type="subcellular location">
    <subcellularLocation>
        <location evidence="1">Membrane</location>
        <topology evidence="1">Multi-pass membrane protein</topology>
    </subcellularLocation>
</comment>
<keyword evidence="8" id="KW-1185">Reference proteome</keyword>
<keyword evidence="5 6" id="KW-0472">Membrane</keyword>
<evidence type="ECO:0000313" key="7">
    <source>
        <dbReference type="EMBL" id="MBD7938776.1"/>
    </source>
</evidence>
<evidence type="ECO:0000256" key="1">
    <source>
        <dbReference type="ARBA" id="ARBA00004141"/>
    </source>
</evidence>
<evidence type="ECO:0000256" key="5">
    <source>
        <dbReference type="ARBA" id="ARBA00023136"/>
    </source>
</evidence>
<sequence length="123" mass="13355">MKLFIIIGAIFAFLAVAFGAFGAHALEGKVVGKYMDNWQTAVQYQMFHAIGIFIVALLLSKMPDSSLLTWSGWLMAFGILFFSGSLYILALTKISILGAITPIGGVAFLIGWVLILVFAVKHL</sequence>
<dbReference type="RefSeq" id="WP_191816319.1">
    <property type="nucleotide sequence ID" value="NZ_JACSQT010000009.1"/>
</dbReference>
<evidence type="ECO:0000256" key="2">
    <source>
        <dbReference type="ARBA" id="ARBA00009694"/>
    </source>
</evidence>
<feature type="transmembrane region" description="Helical" evidence="6">
    <location>
        <begin position="67"/>
        <end position="90"/>
    </location>
</feature>
<organism evidence="7 8">
    <name type="scientific">Cytobacillus stercorigallinarum</name>
    <dbReference type="NCBI Taxonomy" id="2762240"/>
    <lineage>
        <taxon>Bacteria</taxon>
        <taxon>Bacillati</taxon>
        <taxon>Bacillota</taxon>
        <taxon>Bacilli</taxon>
        <taxon>Bacillales</taxon>
        <taxon>Bacillaceae</taxon>
        <taxon>Cytobacillus</taxon>
    </lineage>
</organism>
<keyword evidence="4 6" id="KW-1133">Transmembrane helix</keyword>
<feature type="transmembrane region" description="Helical" evidence="6">
    <location>
        <begin position="96"/>
        <end position="120"/>
    </location>
</feature>
<reference evidence="7 8" key="1">
    <citation type="submission" date="2020-08" db="EMBL/GenBank/DDBJ databases">
        <title>A Genomic Blueprint of the Chicken Gut Microbiome.</title>
        <authorList>
            <person name="Gilroy R."/>
            <person name="Ravi A."/>
            <person name="Getino M."/>
            <person name="Pursley I."/>
            <person name="Horton D.L."/>
            <person name="Alikhan N.-F."/>
            <person name="Baker D."/>
            <person name="Gharbi K."/>
            <person name="Hall N."/>
            <person name="Watson M."/>
            <person name="Adriaenssens E.M."/>
            <person name="Foster-Nyarko E."/>
            <person name="Jarju S."/>
            <person name="Secka A."/>
            <person name="Antonio M."/>
            <person name="Oren A."/>
            <person name="Chaudhuri R."/>
            <person name="La Ragione R.M."/>
            <person name="Hildebrand F."/>
            <person name="Pallen M.J."/>
        </authorList>
    </citation>
    <scope>NUCLEOTIDE SEQUENCE [LARGE SCALE GENOMIC DNA]</scope>
    <source>
        <strain evidence="7 8">Sa5YUA1</strain>
    </source>
</reference>
<comment type="caution">
    <text evidence="7">The sequence shown here is derived from an EMBL/GenBank/DDBJ whole genome shotgun (WGS) entry which is preliminary data.</text>
</comment>
<protein>
    <submittedName>
        <fullName evidence="7">DUF423 domain-containing protein</fullName>
    </submittedName>
</protein>
<evidence type="ECO:0000256" key="4">
    <source>
        <dbReference type="ARBA" id="ARBA00022989"/>
    </source>
</evidence>
<evidence type="ECO:0000256" key="6">
    <source>
        <dbReference type="SAM" id="Phobius"/>
    </source>
</evidence>
<evidence type="ECO:0000256" key="3">
    <source>
        <dbReference type="ARBA" id="ARBA00022692"/>
    </source>
</evidence>
<dbReference type="Pfam" id="PF04241">
    <property type="entry name" value="DUF423"/>
    <property type="match status" value="1"/>
</dbReference>
<dbReference type="PANTHER" id="PTHR43461:SF1">
    <property type="entry name" value="TRANSMEMBRANE PROTEIN 256"/>
    <property type="match status" value="1"/>
</dbReference>